<proteinExistence type="predicted"/>
<name>A0A9J6F6V6_HAELO</name>
<gene>
    <name evidence="1" type="ORF">HPB48_008384</name>
</gene>
<dbReference type="EMBL" id="JABSTR010000001">
    <property type="protein sequence ID" value="KAH9360390.1"/>
    <property type="molecule type" value="Genomic_DNA"/>
</dbReference>
<dbReference type="OMA" id="ILHEFWG"/>
<comment type="caution">
    <text evidence="1">The sequence shown here is derived from an EMBL/GenBank/DDBJ whole genome shotgun (WGS) entry which is preliminary data.</text>
</comment>
<evidence type="ECO:0000313" key="1">
    <source>
        <dbReference type="EMBL" id="KAH9360390.1"/>
    </source>
</evidence>
<protein>
    <submittedName>
        <fullName evidence="1">Uncharacterized protein</fullName>
    </submittedName>
</protein>
<dbReference type="AlphaFoldDB" id="A0A9J6F6V6"/>
<reference evidence="1 2" key="1">
    <citation type="journal article" date="2020" name="Cell">
        <title>Large-Scale Comparative Analyses of Tick Genomes Elucidate Their Genetic Diversity and Vector Capacities.</title>
        <authorList>
            <consortium name="Tick Genome and Microbiome Consortium (TIGMIC)"/>
            <person name="Jia N."/>
            <person name="Wang J."/>
            <person name="Shi W."/>
            <person name="Du L."/>
            <person name="Sun Y."/>
            <person name="Zhan W."/>
            <person name="Jiang J.F."/>
            <person name="Wang Q."/>
            <person name="Zhang B."/>
            <person name="Ji P."/>
            <person name="Bell-Sakyi L."/>
            <person name="Cui X.M."/>
            <person name="Yuan T.T."/>
            <person name="Jiang B.G."/>
            <person name="Yang W.F."/>
            <person name="Lam T.T."/>
            <person name="Chang Q.C."/>
            <person name="Ding S.J."/>
            <person name="Wang X.J."/>
            <person name="Zhu J.G."/>
            <person name="Ruan X.D."/>
            <person name="Zhao L."/>
            <person name="Wei J.T."/>
            <person name="Ye R.Z."/>
            <person name="Que T.C."/>
            <person name="Du C.H."/>
            <person name="Zhou Y.H."/>
            <person name="Cheng J.X."/>
            <person name="Dai P.F."/>
            <person name="Guo W.B."/>
            <person name="Han X.H."/>
            <person name="Huang E.J."/>
            <person name="Li L.F."/>
            <person name="Wei W."/>
            <person name="Gao Y.C."/>
            <person name="Liu J.Z."/>
            <person name="Shao H.Z."/>
            <person name="Wang X."/>
            <person name="Wang C.C."/>
            <person name="Yang T.C."/>
            <person name="Huo Q.B."/>
            <person name="Li W."/>
            <person name="Chen H.Y."/>
            <person name="Chen S.E."/>
            <person name="Zhou L.G."/>
            <person name="Ni X.B."/>
            <person name="Tian J.H."/>
            <person name="Sheng Y."/>
            <person name="Liu T."/>
            <person name="Pan Y.S."/>
            <person name="Xia L.Y."/>
            <person name="Li J."/>
            <person name="Zhao F."/>
            <person name="Cao W.C."/>
        </authorList>
    </citation>
    <scope>NUCLEOTIDE SEQUENCE [LARGE SCALE GENOMIC DNA]</scope>
    <source>
        <strain evidence="1">HaeL-2018</strain>
    </source>
</reference>
<organism evidence="1 2">
    <name type="scientific">Haemaphysalis longicornis</name>
    <name type="common">Bush tick</name>
    <dbReference type="NCBI Taxonomy" id="44386"/>
    <lineage>
        <taxon>Eukaryota</taxon>
        <taxon>Metazoa</taxon>
        <taxon>Ecdysozoa</taxon>
        <taxon>Arthropoda</taxon>
        <taxon>Chelicerata</taxon>
        <taxon>Arachnida</taxon>
        <taxon>Acari</taxon>
        <taxon>Parasitiformes</taxon>
        <taxon>Ixodida</taxon>
        <taxon>Ixodoidea</taxon>
        <taxon>Ixodidae</taxon>
        <taxon>Haemaphysalinae</taxon>
        <taxon>Haemaphysalis</taxon>
    </lineage>
</organism>
<sequence>MDCYIKTSVTRGTTVDKVDYKNLRSFVPLEDMYVGGRAATFLSSGDCTATSEQRRFFRLRCLEFYIESVDQILNRVPFQEETVANLELLDPVIARTGSAPSIAPLAAAFPNVLGLDSLQTLDTE</sequence>
<dbReference type="OrthoDB" id="6159421at2759"/>
<dbReference type="VEuPathDB" id="VectorBase:HLOH_041574"/>
<accession>A0A9J6F6V6</accession>
<evidence type="ECO:0000313" key="2">
    <source>
        <dbReference type="Proteomes" id="UP000821853"/>
    </source>
</evidence>
<keyword evidence="2" id="KW-1185">Reference proteome</keyword>
<dbReference type="Proteomes" id="UP000821853">
    <property type="component" value="Chromosome 1"/>
</dbReference>